<reference evidence="4" key="1">
    <citation type="journal article" date="2019" name="Int. J. Syst. Evol. Microbiol.">
        <title>The Global Catalogue of Microorganisms (GCM) 10K type strain sequencing project: providing services to taxonomists for standard genome sequencing and annotation.</title>
        <authorList>
            <consortium name="The Broad Institute Genomics Platform"/>
            <consortium name="The Broad Institute Genome Sequencing Center for Infectious Disease"/>
            <person name="Wu L."/>
            <person name="Ma J."/>
        </authorList>
    </citation>
    <scope>NUCLEOTIDE SEQUENCE [LARGE SCALE GENOMIC DNA]</scope>
    <source>
        <strain evidence="4">CCUG 43114</strain>
    </source>
</reference>
<dbReference type="Pfam" id="PF13548">
    <property type="entry name" value="DUF4126"/>
    <property type="match status" value="1"/>
</dbReference>
<dbReference type="EMBL" id="JBHSLD010000007">
    <property type="protein sequence ID" value="MFC5380885.1"/>
    <property type="molecule type" value="Genomic_DNA"/>
</dbReference>
<gene>
    <name evidence="3" type="ORF">ACFPJ6_08790</name>
</gene>
<sequence length="199" mass="20139">MEVLTALGLASAAGLNAYVPLLALGLLARYTELVALPAGWGWLADPWALGVLGVLLLVEVTADKIPGLDHVNDLLQTVVRPVSGGLVVGAGTGQESLLSDPSAFVESGDWVPVLVGMGIALAVHALKAGGRAVVNATTAGVGAPVASTAEDALSIGLSLAALLLPVLVLVLLVVLVVAVVRTRSRSRRRREAPSGGLRA</sequence>
<dbReference type="RefSeq" id="WP_340267471.1">
    <property type="nucleotide sequence ID" value="NZ_JBBEOG010000002.1"/>
</dbReference>
<dbReference type="InterPro" id="IPR025196">
    <property type="entry name" value="DUF4126"/>
</dbReference>
<name>A0ABW0GMM0_9MICO</name>
<feature type="transmembrane region" description="Helical" evidence="1">
    <location>
        <begin position="40"/>
        <end position="58"/>
    </location>
</feature>
<keyword evidence="4" id="KW-1185">Reference proteome</keyword>
<keyword evidence="1" id="KW-0812">Transmembrane</keyword>
<evidence type="ECO:0000256" key="1">
    <source>
        <dbReference type="SAM" id="Phobius"/>
    </source>
</evidence>
<dbReference type="Proteomes" id="UP001596122">
    <property type="component" value="Unassembled WGS sequence"/>
</dbReference>
<evidence type="ECO:0000259" key="2">
    <source>
        <dbReference type="Pfam" id="PF13548"/>
    </source>
</evidence>
<organism evidence="3 4">
    <name type="scientific">Aquipuribacter nitratireducens</name>
    <dbReference type="NCBI Taxonomy" id="650104"/>
    <lineage>
        <taxon>Bacteria</taxon>
        <taxon>Bacillati</taxon>
        <taxon>Actinomycetota</taxon>
        <taxon>Actinomycetes</taxon>
        <taxon>Micrococcales</taxon>
        <taxon>Intrasporangiaceae</taxon>
        <taxon>Aquipuribacter</taxon>
    </lineage>
</organism>
<proteinExistence type="predicted"/>
<accession>A0ABW0GMM0</accession>
<feature type="domain" description="DUF4126" evidence="2">
    <location>
        <begin position="4"/>
        <end position="182"/>
    </location>
</feature>
<comment type="caution">
    <text evidence="3">The sequence shown here is derived from an EMBL/GenBank/DDBJ whole genome shotgun (WGS) entry which is preliminary data.</text>
</comment>
<keyword evidence="1" id="KW-0472">Membrane</keyword>
<feature type="transmembrane region" description="Helical" evidence="1">
    <location>
        <begin position="6"/>
        <end position="28"/>
    </location>
</feature>
<protein>
    <submittedName>
        <fullName evidence="3">DUF4126 domain-containing protein</fullName>
    </submittedName>
</protein>
<evidence type="ECO:0000313" key="3">
    <source>
        <dbReference type="EMBL" id="MFC5380885.1"/>
    </source>
</evidence>
<evidence type="ECO:0000313" key="4">
    <source>
        <dbReference type="Proteomes" id="UP001596122"/>
    </source>
</evidence>
<feature type="transmembrane region" description="Helical" evidence="1">
    <location>
        <begin position="155"/>
        <end position="180"/>
    </location>
</feature>
<keyword evidence="1" id="KW-1133">Transmembrane helix</keyword>